<comment type="caution">
    <text evidence="2">The sequence shown here is derived from an EMBL/GenBank/DDBJ whole genome shotgun (WGS) entry which is preliminary data.</text>
</comment>
<dbReference type="InterPro" id="IPR026444">
    <property type="entry name" value="Secre_tail"/>
</dbReference>
<evidence type="ECO:0000313" key="3">
    <source>
        <dbReference type="Proteomes" id="UP000614469"/>
    </source>
</evidence>
<dbReference type="Proteomes" id="UP000614469">
    <property type="component" value="Unassembled WGS sequence"/>
</dbReference>
<sequence length="75" mass="8714">NPFNPTTTIRFSVDGYVSLQIYDITGRLVETLIEDRMPIGDYEVRWDASEYSSGLYFIRLSLGDKTYTRKTLLLK</sequence>
<protein>
    <submittedName>
        <fullName evidence="2">T9SS type A sorting domain-containing protein</fullName>
    </submittedName>
</protein>
<accession>A0A8J6TFP0</accession>
<dbReference type="NCBIfam" id="TIGR04183">
    <property type="entry name" value="Por_Secre_tail"/>
    <property type="match status" value="1"/>
</dbReference>
<evidence type="ECO:0000259" key="1">
    <source>
        <dbReference type="Pfam" id="PF18962"/>
    </source>
</evidence>
<feature type="non-terminal residue" evidence="2">
    <location>
        <position position="1"/>
    </location>
</feature>
<dbReference type="Pfam" id="PF18962">
    <property type="entry name" value="Por_Secre_tail"/>
    <property type="match status" value="1"/>
</dbReference>
<dbReference type="AlphaFoldDB" id="A0A8J6TFP0"/>
<organism evidence="2 3">
    <name type="scientific">Candidatus Desulfolinea nitratireducens</name>
    <dbReference type="NCBI Taxonomy" id="2841698"/>
    <lineage>
        <taxon>Bacteria</taxon>
        <taxon>Bacillati</taxon>
        <taxon>Chloroflexota</taxon>
        <taxon>Anaerolineae</taxon>
        <taxon>Anaerolineales</taxon>
        <taxon>Anaerolineales incertae sedis</taxon>
        <taxon>Candidatus Desulfolinea</taxon>
    </lineage>
</organism>
<dbReference type="EMBL" id="JACNJN010000117">
    <property type="protein sequence ID" value="MBC8335623.1"/>
    <property type="molecule type" value="Genomic_DNA"/>
</dbReference>
<dbReference type="Gene3D" id="2.60.40.4070">
    <property type="match status" value="1"/>
</dbReference>
<proteinExistence type="predicted"/>
<reference evidence="2 3" key="1">
    <citation type="submission" date="2020-08" db="EMBL/GenBank/DDBJ databases">
        <title>Bridging the membrane lipid divide: bacteria of the FCB group superphylum have the potential to synthesize archaeal ether lipids.</title>
        <authorList>
            <person name="Villanueva L."/>
            <person name="Von Meijenfeldt F.A.B."/>
            <person name="Westbye A.B."/>
            <person name="Yadav S."/>
            <person name="Hopmans E.C."/>
            <person name="Dutilh B.E."/>
            <person name="Sinninghe Damste J.S."/>
        </authorList>
    </citation>
    <scope>NUCLEOTIDE SEQUENCE [LARGE SCALE GENOMIC DNA]</scope>
    <source>
        <strain evidence="2">NIOZ-UU36</strain>
    </source>
</reference>
<evidence type="ECO:0000313" key="2">
    <source>
        <dbReference type="EMBL" id="MBC8335623.1"/>
    </source>
</evidence>
<name>A0A8J6TFP0_9CHLR</name>
<feature type="domain" description="Secretion system C-terminal sorting" evidence="1">
    <location>
        <begin position="1"/>
        <end position="71"/>
    </location>
</feature>
<gene>
    <name evidence="2" type="ORF">H8E29_10180</name>
</gene>